<feature type="transmembrane region" description="Helical" evidence="1">
    <location>
        <begin position="1008"/>
        <end position="1033"/>
    </location>
</feature>
<dbReference type="GO" id="GO:0042910">
    <property type="term" value="F:xenobiotic transmembrane transporter activity"/>
    <property type="evidence" value="ECO:0007669"/>
    <property type="project" value="TreeGrafter"/>
</dbReference>
<dbReference type="SUPFAM" id="SSF82866">
    <property type="entry name" value="Multidrug efflux transporter AcrB transmembrane domain"/>
    <property type="match status" value="2"/>
</dbReference>
<accession>A0A520RU61</accession>
<feature type="transmembrane region" description="Helical" evidence="1">
    <location>
        <begin position="529"/>
        <end position="549"/>
    </location>
</feature>
<comment type="caution">
    <text evidence="2">The sequence shown here is derived from an EMBL/GenBank/DDBJ whole genome shotgun (WGS) entry which is preliminary data.</text>
</comment>
<feature type="transmembrane region" description="Helical" evidence="1">
    <location>
        <begin position="456"/>
        <end position="479"/>
    </location>
</feature>
<dbReference type="SUPFAM" id="SSF82714">
    <property type="entry name" value="Multidrug efflux transporter AcrB TolC docking domain, DN and DC subdomains"/>
    <property type="match status" value="2"/>
</dbReference>
<keyword evidence="1" id="KW-0472">Membrane</keyword>
<dbReference type="Proteomes" id="UP000320404">
    <property type="component" value="Unassembled WGS sequence"/>
</dbReference>
<organism evidence="2 3">
    <name type="scientific">OM182 bacterium</name>
    <dbReference type="NCBI Taxonomy" id="2510334"/>
    <lineage>
        <taxon>Bacteria</taxon>
        <taxon>Pseudomonadati</taxon>
        <taxon>Pseudomonadota</taxon>
        <taxon>Gammaproteobacteria</taxon>
        <taxon>OMG group</taxon>
        <taxon>OM182 clade</taxon>
    </lineage>
</organism>
<protein>
    <submittedName>
        <fullName evidence="2">Efflux RND transporter permease subunit</fullName>
    </submittedName>
</protein>
<dbReference type="EMBL" id="SHAH01000120">
    <property type="protein sequence ID" value="RZO73698.1"/>
    <property type="molecule type" value="Genomic_DNA"/>
</dbReference>
<dbReference type="PRINTS" id="PR00702">
    <property type="entry name" value="ACRIFLAVINRP"/>
</dbReference>
<feature type="transmembrane region" description="Helical" evidence="1">
    <location>
        <begin position="12"/>
        <end position="32"/>
    </location>
</feature>
<feature type="transmembrane region" description="Helical" evidence="1">
    <location>
        <begin position="383"/>
        <end position="407"/>
    </location>
</feature>
<dbReference type="Gene3D" id="1.20.1640.10">
    <property type="entry name" value="Multidrug efflux transporter AcrB transmembrane domain"/>
    <property type="match status" value="2"/>
</dbReference>
<evidence type="ECO:0000256" key="1">
    <source>
        <dbReference type="SAM" id="Phobius"/>
    </source>
</evidence>
<sequence>MNYIDTAVARSRTTLSVFVAIMLTGFASYLAIPVELNPDVDVPIIVTTIIHEGISPEDAERLLAKPAELELKTLDGITQISSFSSENAATIITEFDIDFESSTALADVREAINRSKARFPQNTEEPLITEVSAAELPIVQIAIGGEGVAERVLLRIAEELQREIEILPTVLEAAMVGNREEMLEAVIDPAKLETYGIPNSAIVQAVTSNNRLIPAGQVDTGQGSFSVKVPGLIENANDLFDLPLASSGDGVLTVSDIADVRRTFKDATRYAFANGSSSISLNVMKRNGANLVEAMTQVDAVVNEIRPTLPPAVSVSYINNTAPLVIEQNMGLQGNMATAMVLVLIVVIASVGVRSGLLVTLAVPFSFFFAFIIISLLGFTYNFMVIFGLLLGLGMLIDGAIVMVEYADRKMAEGMDSVEAYRMAVHRMFWPILASTATTLAAFLPIMFWPGVAGQFMSYLPITVFAVLIGSLFYALLFAPTIGALIGRSTGSDSDSAYLQTLETGDPENTRGITGYYAKVLDLAVRMPIAVFVLSILMLVTIVTAYGRYGAGIEFFTGVEPGQTQIQVFARGNFSPAEVRNVMLDVESRVRAAGHIKGIVTQSGAGQQMGGDQQTAPDLIGSIFVEMTDRRVRDIDGFEVENLYREAIANMPGVRAEVVTVENGPPVGKEIQIELSGDDLDQLFAEATRIRTYMEEELGSELIDIDDTAPIPGIEWEFIVDRARAAMLGANMTEIGTAIQLMTNGIFMGDYRPDDSEEEVDIRVRYPAKYRGIDQMENIRISTVNGPVPISSFVSRVAQPKVSSIQRVDGARVVYVRANPAPGVVADNKLQEISAWLEANPPENGVFYQFRGANEEQEQSAAFLGQAFSLAMALMAILLVTQFNSYYQALLILSSVLLSTAGVLLGLLTTGQTFSVILTGIGIVALAGIIVNNNIVLIDTFNVLRREHPDWELRKIIVHTGVQRLRPVFLTTFTTGFGLLPLAMGVSVDLIGAEIEVGGPITSQWVSLASAIVFGLSFATILTLIVTPAMLALPKRLRDLFRRKPTASAPAQPSLAS</sequence>
<dbReference type="GO" id="GO:0005886">
    <property type="term" value="C:plasma membrane"/>
    <property type="evidence" value="ECO:0007669"/>
    <property type="project" value="TreeGrafter"/>
</dbReference>
<name>A0A520RU61_9GAMM</name>
<dbReference type="InterPro" id="IPR001036">
    <property type="entry name" value="Acrflvin-R"/>
</dbReference>
<keyword evidence="1" id="KW-0812">Transmembrane</keyword>
<feature type="transmembrane region" description="Helical" evidence="1">
    <location>
        <begin position="861"/>
        <end position="880"/>
    </location>
</feature>
<dbReference type="Pfam" id="PF00873">
    <property type="entry name" value="ACR_tran"/>
    <property type="match status" value="1"/>
</dbReference>
<feature type="transmembrane region" description="Helical" evidence="1">
    <location>
        <begin position="330"/>
        <end position="349"/>
    </location>
</feature>
<keyword evidence="1" id="KW-1133">Transmembrane helix</keyword>
<evidence type="ECO:0000313" key="3">
    <source>
        <dbReference type="Proteomes" id="UP000320404"/>
    </source>
</evidence>
<dbReference type="Gene3D" id="3.30.70.1440">
    <property type="entry name" value="Multidrug efflux transporter AcrB pore domain"/>
    <property type="match status" value="1"/>
</dbReference>
<dbReference type="PANTHER" id="PTHR32063">
    <property type="match status" value="1"/>
</dbReference>
<dbReference type="Gene3D" id="3.30.70.1430">
    <property type="entry name" value="Multidrug efflux transporter AcrB pore domain"/>
    <property type="match status" value="2"/>
</dbReference>
<dbReference type="InterPro" id="IPR027463">
    <property type="entry name" value="AcrB_DN_DC_subdom"/>
</dbReference>
<evidence type="ECO:0000313" key="2">
    <source>
        <dbReference type="EMBL" id="RZO73698.1"/>
    </source>
</evidence>
<dbReference type="SUPFAM" id="SSF82693">
    <property type="entry name" value="Multidrug efflux transporter AcrB pore domain, PN1, PN2, PC1 and PC2 subdomains"/>
    <property type="match status" value="2"/>
</dbReference>
<gene>
    <name evidence="2" type="ORF">EVA69_06515</name>
</gene>
<dbReference type="PANTHER" id="PTHR32063:SF0">
    <property type="entry name" value="SWARMING MOTILITY PROTEIN SWRC"/>
    <property type="match status" value="1"/>
</dbReference>
<dbReference type="AlphaFoldDB" id="A0A520RU61"/>
<reference evidence="2 3" key="1">
    <citation type="submission" date="2019-02" db="EMBL/GenBank/DDBJ databases">
        <title>Prokaryotic population dynamics and viral predation in marine succession experiment using metagenomics: the confinement effect.</title>
        <authorList>
            <person name="Haro-Moreno J.M."/>
            <person name="Rodriguez-Valera F."/>
            <person name="Lopez-Perez M."/>
        </authorList>
    </citation>
    <scope>NUCLEOTIDE SEQUENCE [LARGE SCALE GENOMIC DNA]</scope>
    <source>
        <strain evidence="2">MED-G158</strain>
    </source>
</reference>
<proteinExistence type="predicted"/>
<feature type="transmembrane region" description="Helical" evidence="1">
    <location>
        <begin position="887"/>
        <end position="908"/>
    </location>
</feature>
<dbReference type="Gene3D" id="3.30.70.1320">
    <property type="entry name" value="Multidrug efflux transporter AcrB pore domain like"/>
    <property type="match status" value="1"/>
</dbReference>
<feature type="transmembrane region" description="Helical" evidence="1">
    <location>
        <begin position="356"/>
        <end position="377"/>
    </location>
</feature>
<dbReference type="Gene3D" id="3.30.2090.10">
    <property type="entry name" value="Multidrug efflux transporter AcrB TolC docking domain, DN and DC subdomains"/>
    <property type="match status" value="2"/>
</dbReference>
<feature type="transmembrane region" description="Helical" evidence="1">
    <location>
        <begin position="965"/>
        <end position="988"/>
    </location>
</feature>
<feature type="transmembrane region" description="Helical" evidence="1">
    <location>
        <begin position="914"/>
        <end position="944"/>
    </location>
</feature>
<feature type="transmembrane region" description="Helical" evidence="1">
    <location>
        <begin position="428"/>
        <end position="450"/>
    </location>
</feature>